<feature type="region of interest" description="Disordered" evidence="1">
    <location>
        <begin position="295"/>
        <end position="327"/>
    </location>
</feature>
<feature type="compositionally biased region" description="Polar residues" evidence="1">
    <location>
        <begin position="300"/>
        <end position="321"/>
    </location>
</feature>
<comment type="caution">
    <text evidence="2">The sequence shown here is derived from an EMBL/GenBank/DDBJ whole genome shotgun (WGS) entry which is preliminary data.</text>
</comment>
<organism evidence="2 3">
    <name type="scientific">Penicillium daleae</name>
    <dbReference type="NCBI Taxonomy" id="63821"/>
    <lineage>
        <taxon>Eukaryota</taxon>
        <taxon>Fungi</taxon>
        <taxon>Dikarya</taxon>
        <taxon>Ascomycota</taxon>
        <taxon>Pezizomycotina</taxon>
        <taxon>Eurotiomycetes</taxon>
        <taxon>Eurotiomycetidae</taxon>
        <taxon>Eurotiales</taxon>
        <taxon>Aspergillaceae</taxon>
        <taxon>Penicillium</taxon>
    </lineage>
</organism>
<evidence type="ECO:0000313" key="2">
    <source>
        <dbReference type="EMBL" id="KAJ5454730.1"/>
    </source>
</evidence>
<feature type="compositionally biased region" description="Basic and acidic residues" evidence="1">
    <location>
        <begin position="527"/>
        <end position="542"/>
    </location>
</feature>
<protein>
    <submittedName>
        <fullName evidence="2">Uncharacterized protein</fullName>
    </submittedName>
</protein>
<feature type="region of interest" description="Disordered" evidence="1">
    <location>
        <begin position="186"/>
        <end position="209"/>
    </location>
</feature>
<proteinExistence type="predicted"/>
<reference evidence="2" key="1">
    <citation type="submission" date="2022-12" db="EMBL/GenBank/DDBJ databases">
        <authorList>
            <person name="Petersen C."/>
        </authorList>
    </citation>
    <scope>NUCLEOTIDE SEQUENCE</scope>
    <source>
        <strain evidence="2">IBT 16125</strain>
    </source>
</reference>
<dbReference type="RefSeq" id="XP_056767686.1">
    <property type="nucleotide sequence ID" value="XM_056909068.1"/>
</dbReference>
<evidence type="ECO:0000313" key="3">
    <source>
        <dbReference type="Proteomes" id="UP001213681"/>
    </source>
</evidence>
<feature type="compositionally biased region" description="Polar residues" evidence="1">
    <location>
        <begin position="349"/>
        <end position="374"/>
    </location>
</feature>
<gene>
    <name evidence="2" type="ORF">N7458_005686</name>
</gene>
<reference evidence="2" key="2">
    <citation type="journal article" date="2023" name="IMA Fungus">
        <title>Comparative genomic study of the Penicillium genus elucidates a diverse pangenome and 15 lateral gene transfer events.</title>
        <authorList>
            <person name="Petersen C."/>
            <person name="Sorensen T."/>
            <person name="Nielsen M.R."/>
            <person name="Sondergaard T.E."/>
            <person name="Sorensen J.L."/>
            <person name="Fitzpatrick D.A."/>
            <person name="Frisvad J.C."/>
            <person name="Nielsen K.L."/>
        </authorList>
    </citation>
    <scope>NUCLEOTIDE SEQUENCE</scope>
    <source>
        <strain evidence="2">IBT 16125</strain>
    </source>
</reference>
<dbReference type="Proteomes" id="UP001213681">
    <property type="component" value="Unassembled WGS sequence"/>
</dbReference>
<feature type="compositionally biased region" description="Polar residues" evidence="1">
    <location>
        <begin position="199"/>
        <end position="209"/>
    </location>
</feature>
<feature type="compositionally biased region" description="Low complexity" evidence="1">
    <location>
        <begin position="387"/>
        <end position="403"/>
    </location>
</feature>
<keyword evidence="3" id="KW-1185">Reference proteome</keyword>
<sequence>MHEDLDYQDPFGAWHSSELLDSSPCLKCLELHGVHAPCTPPKPLPADAVSLLPRLIKPGITGALSLHDYRKYLSQSAECVDDPVDRSEKTLKRKTATSNLNRPPPLTSFSSCAISVSSVASSTPPLSPSYSHSIISYQSEQEPEVSEASTVVLSPPQGPRVHLVSENFTRPRPNRKRLNTFREKLQREAQARGQAQRQLPQSRPQASTPMLANTQAVATISHGGASFEILNPRKSLDVARIVSFIEDVDGCSLLSYDPHSDSIVSSNPYSEDQSFDGVSLSQFTDASLPSHYSSPSLYATSPSMGYSTPKRQTADIPSSSPGVHDRVRSLSDYSLRKHDYWITTRQEDITSSSKNNQMQHDLVSDSSDQRTVSATERPEETEPEPELLPSDPQSPSSQPTFFSEESDIGEPGSPVYANGEWAQVDERDRGIFLDPQPPSALSPGYSEPPSPYDVYYANTMSTTLPSTPSYTQHYDPYDPIYFDPHVQSVLAAANAHGMGLRGSPARALDDLQRRFGSSVSLGGTGSGDRDGNGVWQKGERKGSFSQRTKLRKFFSWRSGN</sequence>
<evidence type="ECO:0000256" key="1">
    <source>
        <dbReference type="SAM" id="MobiDB-lite"/>
    </source>
</evidence>
<dbReference type="GeneID" id="81599311"/>
<dbReference type="AlphaFoldDB" id="A0AAD6CAE5"/>
<dbReference type="EMBL" id="JAPVEA010000005">
    <property type="protein sequence ID" value="KAJ5454730.1"/>
    <property type="molecule type" value="Genomic_DNA"/>
</dbReference>
<accession>A0AAD6CAE5</accession>
<feature type="region of interest" description="Disordered" evidence="1">
    <location>
        <begin position="348"/>
        <end position="417"/>
    </location>
</feature>
<feature type="region of interest" description="Disordered" evidence="1">
    <location>
        <begin position="516"/>
        <end position="546"/>
    </location>
</feature>
<name>A0AAD6CAE5_9EURO</name>